<keyword evidence="1" id="KW-0812">Transmembrane</keyword>
<keyword evidence="1" id="KW-0472">Membrane</keyword>
<protein>
    <recommendedName>
        <fullName evidence="4">Holin-like toxin</fullName>
    </recommendedName>
</protein>
<organism evidence="2 3">
    <name type="scientific">Brevibacillus parabrevis</name>
    <dbReference type="NCBI Taxonomy" id="54914"/>
    <lineage>
        <taxon>Bacteria</taxon>
        <taxon>Bacillati</taxon>
        <taxon>Bacillota</taxon>
        <taxon>Bacilli</taxon>
        <taxon>Bacillales</taxon>
        <taxon>Paenibacillaceae</taxon>
        <taxon>Brevibacillus</taxon>
    </lineage>
</organism>
<keyword evidence="3" id="KW-1185">Reference proteome</keyword>
<gene>
    <name evidence="2" type="ORF">BPA01_21140</name>
</gene>
<keyword evidence="1" id="KW-1133">Transmembrane helix</keyword>
<evidence type="ECO:0000256" key="1">
    <source>
        <dbReference type="SAM" id="Phobius"/>
    </source>
</evidence>
<evidence type="ECO:0000313" key="2">
    <source>
        <dbReference type="EMBL" id="GEB32534.1"/>
    </source>
</evidence>
<accession>A0A4Y3PGF3</accession>
<dbReference type="Proteomes" id="UP000316882">
    <property type="component" value="Unassembled WGS sequence"/>
</dbReference>
<sequence length="45" mass="4956">MKQNSGFSAEDLALMAAVVVLLGDFLAFLSILKERQEKEDKGNNN</sequence>
<evidence type="ECO:0008006" key="4">
    <source>
        <dbReference type="Google" id="ProtNLM"/>
    </source>
</evidence>
<feature type="transmembrane region" description="Helical" evidence="1">
    <location>
        <begin position="12"/>
        <end position="32"/>
    </location>
</feature>
<dbReference type="AlphaFoldDB" id="A0A4Y3PGF3"/>
<dbReference type="RefSeq" id="WP_167470293.1">
    <property type="nucleotide sequence ID" value="NZ_BJMH01000008.1"/>
</dbReference>
<reference evidence="2 3" key="1">
    <citation type="submission" date="2019-06" db="EMBL/GenBank/DDBJ databases">
        <title>Whole genome shotgun sequence of Brevibacillus parabrevis NBRC 12334.</title>
        <authorList>
            <person name="Hosoyama A."/>
            <person name="Uohara A."/>
            <person name="Ohji S."/>
            <person name="Ichikawa N."/>
        </authorList>
    </citation>
    <scope>NUCLEOTIDE SEQUENCE [LARGE SCALE GENOMIC DNA]</scope>
    <source>
        <strain evidence="2 3">NBRC 12334</strain>
    </source>
</reference>
<name>A0A4Y3PGF3_BREPA</name>
<comment type="caution">
    <text evidence="2">The sequence shown here is derived from an EMBL/GenBank/DDBJ whole genome shotgun (WGS) entry which is preliminary data.</text>
</comment>
<dbReference type="EMBL" id="BJMH01000008">
    <property type="protein sequence ID" value="GEB32534.1"/>
    <property type="molecule type" value="Genomic_DNA"/>
</dbReference>
<evidence type="ECO:0000313" key="3">
    <source>
        <dbReference type="Proteomes" id="UP000316882"/>
    </source>
</evidence>
<proteinExistence type="predicted"/>